<reference evidence="1 2" key="1">
    <citation type="journal article" date="2021" name="Nat. Commun.">
        <title>Genetic determinants of endophytism in the Arabidopsis root mycobiome.</title>
        <authorList>
            <person name="Mesny F."/>
            <person name="Miyauchi S."/>
            <person name="Thiergart T."/>
            <person name="Pickel B."/>
            <person name="Atanasova L."/>
            <person name="Karlsson M."/>
            <person name="Huettel B."/>
            <person name="Barry K.W."/>
            <person name="Haridas S."/>
            <person name="Chen C."/>
            <person name="Bauer D."/>
            <person name="Andreopoulos W."/>
            <person name="Pangilinan J."/>
            <person name="LaButti K."/>
            <person name="Riley R."/>
            <person name="Lipzen A."/>
            <person name="Clum A."/>
            <person name="Drula E."/>
            <person name="Henrissat B."/>
            <person name="Kohler A."/>
            <person name="Grigoriev I.V."/>
            <person name="Martin F.M."/>
            <person name="Hacquard S."/>
        </authorList>
    </citation>
    <scope>NUCLEOTIDE SEQUENCE [LARGE SCALE GENOMIC DNA]</scope>
    <source>
        <strain evidence="1 2">MPI-SDFR-AT-0079</strain>
    </source>
</reference>
<accession>A0ACB7PD98</accession>
<keyword evidence="2" id="KW-1185">Reference proteome</keyword>
<sequence>MAITLADSDESGQSGHQSFSEGDLPWGPEDIYDVFPWEHITGESRTWIRYVEARYGPNFRWCRPRAPRGGDSHWAGMVANSGFLKGIFYDLAGPPLRPTYLTRSSNPTVIMNGEPEWFVLPFFCSPRRSFSDYIEPFSTFDPRPMISRSPDLNPRQLDLRQRNASIATMVYLYGQVRLGDKQCQRCRRRRITTNIPGEAIPVCATAGRYYHGVCANCLAKGGTLNELLRRCDLSNQLSDEEYGQLSQGLGDPGWESTVVESDRPLQEPHTSEKTG</sequence>
<dbReference type="EMBL" id="JAGIZQ010000003">
    <property type="protein sequence ID" value="KAH6636284.1"/>
    <property type="molecule type" value="Genomic_DNA"/>
</dbReference>
<proteinExistence type="predicted"/>
<protein>
    <submittedName>
        <fullName evidence="1">Uncharacterized protein</fullName>
    </submittedName>
</protein>
<gene>
    <name evidence="1" type="ORF">F5144DRAFT_611057</name>
</gene>
<dbReference type="Proteomes" id="UP000724584">
    <property type="component" value="Unassembled WGS sequence"/>
</dbReference>
<evidence type="ECO:0000313" key="2">
    <source>
        <dbReference type="Proteomes" id="UP000724584"/>
    </source>
</evidence>
<comment type="caution">
    <text evidence="1">The sequence shown here is derived from an EMBL/GenBank/DDBJ whole genome shotgun (WGS) entry which is preliminary data.</text>
</comment>
<organism evidence="1 2">
    <name type="scientific">Chaetomium tenue</name>
    <dbReference type="NCBI Taxonomy" id="1854479"/>
    <lineage>
        <taxon>Eukaryota</taxon>
        <taxon>Fungi</taxon>
        <taxon>Dikarya</taxon>
        <taxon>Ascomycota</taxon>
        <taxon>Pezizomycotina</taxon>
        <taxon>Sordariomycetes</taxon>
        <taxon>Sordariomycetidae</taxon>
        <taxon>Sordariales</taxon>
        <taxon>Chaetomiaceae</taxon>
        <taxon>Chaetomium</taxon>
    </lineage>
</organism>
<name>A0ACB7PD98_9PEZI</name>
<evidence type="ECO:0000313" key="1">
    <source>
        <dbReference type="EMBL" id="KAH6636284.1"/>
    </source>
</evidence>